<dbReference type="SMART" id="SM00220">
    <property type="entry name" value="S_TKc"/>
    <property type="match status" value="1"/>
</dbReference>
<dbReference type="WBParaSite" id="TCNE_0001691501-mRNA-1">
    <property type="protein sequence ID" value="TCNE_0001691501-mRNA-1"/>
    <property type="gene ID" value="TCNE_0001691501"/>
</dbReference>
<dbReference type="PANTHER" id="PTHR48012:SF18">
    <property type="entry name" value="HAPPYHOUR, ISOFORM A"/>
    <property type="match status" value="1"/>
</dbReference>
<dbReference type="Proteomes" id="UP000050794">
    <property type="component" value="Unassembled WGS sequence"/>
</dbReference>
<dbReference type="Pfam" id="PF00069">
    <property type="entry name" value="Pkinase"/>
    <property type="match status" value="1"/>
</dbReference>
<feature type="domain" description="Protein kinase" evidence="4">
    <location>
        <begin position="1"/>
        <end position="127"/>
    </location>
</feature>
<dbReference type="Gene3D" id="1.10.510.10">
    <property type="entry name" value="Transferase(Phosphotransferase) domain 1"/>
    <property type="match status" value="1"/>
</dbReference>
<evidence type="ECO:0000256" key="1">
    <source>
        <dbReference type="ARBA" id="ARBA00008874"/>
    </source>
</evidence>
<dbReference type="GO" id="GO:0005524">
    <property type="term" value="F:ATP binding"/>
    <property type="evidence" value="ECO:0007669"/>
    <property type="project" value="UniProtKB-KW"/>
</dbReference>
<dbReference type="SUPFAM" id="SSF56112">
    <property type="entry name" value="Protein kinase-like (PK-like)"/>
    <property type="match status" value="1"/>
</dbReference>
<evidence type="ECO:0000313" key="6">
    <source>
        <dbReference type="Proteomes" id="UP000050794"/>
    </source>
</evidence>
<keyword evidence="3" id="KW-0067">ATP-binding</keyword>
<dbReference type="PANTHER" id="PTHR48012">
    <property type="entry name" value="STERILE20-LIKE KINASE, ISOFORM B-RELATED"/>
    <property type="match status" value="1"/>
</dbReference>
<protein>
    <submittedName>
        <fullName evidence="7">Protein kinase domain-containing protein</fullName>
    </submittedName>
</protein>
<evidence type="ECO:0000256" key="3">
    <source>
        <dbReference type="ARBA" id="ARBA00022840"/>
    </source>
</evidence>
<dbReference type="AlphaFoldDB" id="A0A183V844"/>
<name>A0A183V844_TOXCA</name>
<dbReference type="EMBL" id="UYWY01023997">
    <property type="protein sequence ID" value="VDM48235.1"/>
    <property type="molecule type" value="Genomic_DNA"/>
</dbReference>
<dbReference type="PROSITE" id="PS50011">
    <property type="entry name" value="PROTEIN_KINASE_DOM"/>
    <property type="match status" value="1"/>
</dbReference>
<dbReference type="GO" id="GO:0008349">
    <property type="term" value="F:MAP kinase kinase kinase kinase activity"/>
    <property type="evidence" value="ECO:0007669"/>
    <property type="project" value="TreeGrafter"/>
</dbReference>
<evidence type="ECO:0000313" key="5">
    <source>
        <dbReference type="EMBL" id="VDM48235.1"/>
    </source>
</evidence>
<keyword evidence="6" id="KW-1185">Reference proteome</keyword>
<accession>A0A183V844</accession>
<keyword evidence="2" id="KW-0547">Nucleotide-binding</keyword>
<gene>
    <name evidence="5" type="ORF">TCNE_LOCUS16914</name>
</gene>
<dbReference type="GO" id="GO:0005737">
    <property type="term" value="C:cytoplasm"/>
    <property type="evidence" value="ECO:0007669"/>
    <property type="project" value="TreeGrafter"/>
</dbReference>
<comment type="similarity">
    <text evidence="1">Belongs to the protein kinase superfamily. STE Ser/Thr protein kinase family. STE20 subfamily.</text>
</comment>
<reference evidence="5 6" key="2">
    <citation type="submission" date="2018-11" db="EMBL/GenBank/DDBJ databases">
        <authorList>
            <consortium name="Pathogen Informatics"/>
        </authorList>
    </citation>
    <scope>NUCLEOTIDE SEQUENCE [LARGE SCALE GENOMIC DNA]</scope>
</reference>
<reference evidence="7" key="1">
    <citation type="submission" date="2016-06" db="UniProtKB">
        <authorList>
            <consortium name="WormBaseParasite"/>
        </authorList>
    </citation>
    <scope>IDENTIFICATION</scope>
</reference>
<proteinExistence type="inferred from homology"/>
<organism evidence="6 7">
    <name type="scientific">Toxocara canis</name>
    <name type="common">Canine roundworm</name>
    <dbReference type="NCBI Taxonomy" id="6265"/>
    <lineage>
        <taxon>Eukaryota</taxon>
        <taxon>Metazoa</taxon>
        <taxon>Ecdysozoa</taxon>
        <taxon>Nematoda</taxon>
        <taxon>Chromadorea</taxon>
        <taxon>Rhabditida</taxon>
        <taxon>Spirurina</taxon>
        <taxon>Ascaridomorpha</taxon>
        <taxon>Ascaridoidea</taxon>
        <taxon>Toxocaridae</taxon>
        <taxon>Toxocara</taxon>
    </lineage>
</organism>
<evidence type="ECO:0000313" key="7">
    <source>
        <dbReference type="WBParaSite" id="TCNE_0001691501-mRNA-1"/>
    </source>
</evidence>
<dbReference type="InterPro" id="IPR000719">
    <property type="entry name" value="Prot_kinase_dom"/>
</dbReference>
<dbReference type="InterPro" id="IPR011009">
    <property type="entry name" value="Kinase-like_dom_sf"/>
</dbReference>
<dbReference type="InterPro" id="IPR050629">
    <property type="entry name" value="STE20/SPS1-PAK"/>
</dbReference>
<evidence type="ECO:0000256" key="2">
    <source>
        <dbReference type="ARBA" id="ARBA00022741"/>
    </source>
</evidence>
<evidence type="ECO:0000259" key="4">
    <source>
        <dbReference type="PROSITE" id="PS50011"/>
    </source>
</evidence>
<sequence>MNIMVSADFGIAAQITATIGKRKSFIGTPYWMAPEVACVDRRGGYGVQCDVWAVGITAIELAELQPPLFDLHPMQVLYLMTKSSYKSPTLKDKFKWSPFFHDFVKQCLTKNPKKRPTPDKLLAVSLLLSFTESSELVDQVHASFCLQNAENIQIAVGSSRIESRGRDDPKAASGAIRVSDKANELMAQIWSYPPSTHESASARMRRLYPEVETGARFSLILHDCPVHISSTASSTNPSSSRHFLIVDAEEGIFTLNMDELLEAVMLLVHKRRCFWLRVQKNVLWPFKVSHPLACEFSLLGGHLQDLCAGEGVFNGMEGLLICIGRTWSHLRQRNLTQRIAKPMNKIPEKYIPKKLAITVCLALYKGTPHKYHLHLINFNDESIRWGLSEEHRASATHLDVVALKQID</sequence>